<dbReference type="InterPro" id="IPR001647">
    <property type="entry name" value="HTH_TetR"/>
</dbReference>
<feature type="domain" description="HTH tetR-type" evidence="3">
    <location>
        <begin position="9"/>
        <end position="69"/>
    </location>
</feature>
<keyword evidence="1 2" id="KW-0238">DNA-binding</keyword>
<dbReference type="Proteomes" id="UP000267017">
    <property type="component" value="Unassembled WGS sequence"/>
</dbReference>
<evidence type="ECO:0000313" key="4">
    <source>
        <dbReference type="EMBL" id="RRJ64632.1"/>
    </source>
</evidence>
<keyword evidence="5" id="KW-1185">Reference proteome</keyword>
<name>A0A3P3U2P7_9BACL</name>
<dbReference type="GO" id="GO:0003677">
    <property type="term" value="F:DNA binding"/>
    <property type="evidence" value="ECO:0007669"/>
    <property type="project" value="UniProtKB-UniRule"/>
</dbReference>
<dbReference type="EMBL" id="RRCN01000001">
    <property type="protein sequence ID" value="RRJ64632.1"/>
    <property type="molecule type" value="Genomic_DNA"/>
</dbReference>
<dbReference type="SUPFAM" id="SSF46689">
    <property type="entry name" value="Homeodomain-like"/>
    <property type="match status" value="1"/>
</dbReference>
<dbReference type="RefSeq" id="WP_128632435.1">
    <property type="nucleotide sequence ID" value="NZ_RRCN01000001.1"/>
</dbReference>
<dbReference type="PANTHER" id="PTHR43479:SF7">
    <property type="entry name" value="TETR-FAMILY TRANSCRIPTIONAL REGULATOR"/>
    <property type="match status" value="1"/>
</dbReference>
<dbReference type="PANTHER" id="PTHR43479">
    <property type="entry name" value="ACREF/ENVCD OPERON REPRESSOR-RELATED"/>
    <property type="match status" value="1"/>
</dbReference>
<dbReference type="InterPro" id="IPR039532">
    <property type="entry name" value="TetR_C_Firmicutes"/>
</dbReference>
<reference evidence="4 5" key="1">
    <citation type="submission" date="2018-11" db="EMBL/GenBank/DDBJ databases">
        <title>Genome sequencing of Paenibacillus sp. KCOM 3021 (= ChDC PVNT-B20).</title>
        <authorList>
            <person name="Kook J.-K."/>
            <person name="Park S.-N."/>
            <person name="Lim Y.K."/>
        </authorList>
    </citation>
    <scope>NUCLEOTIDE SEQUENCE [LARGE SCALE GENOMIC DNA]</scope>
    <source>
        <strain evidence="4 5">KCOM 3021</strain>
    </source>
</reference>
<sequence length="182" mass="21710">MNTDDRRIRKTKKALREALAELMMKKELRSITIRELSDTADVHRATFYAHYKDIYDLYEQLEDAMVEEIGAIIVGDPSHTYEELFTAVIDYVLDNSKTCRMFLRNRTFHERISGFLEEKYFAIWQYETGQNEVTEEWRFLTRYHIQGCLAIIGRWGENGYTYPKDKLTEMIIKVDTHFDEIL</sequence>
<evidence type="ECO:0000256" key="2">
    <source>
        <dbReference type="PROSITE-ProRule" id="PRU00335"/>
    </source>
</evidence>
<organism evidence="4 5">
    <name type="scientific">Paenibacillus oralis</name>
    <dbReference type="NCBI Taxonomy" id="2490856"/>
    <lineage>
        <taxon>Bacteria</taxon>
        <taxon>Bacillati</taxon>
        <taxon>Bacillota</taxon>
        <taxon>Bacilli</taxon>
        <taxon>Bacillales</taxon>
        <taxon>Paenibacillaceae</taxon>
        <taxon>Paenibacillus</taxon>
    </lineage>
</organism>
<feature type="DNA-binding region" description="H-T-H motif" evidence="2">
    <location>
        <begin position="32"/>
        <end position="51"/>
    </location>
</feature>
<dbReference type="Pfam" id="PF14278">
    <property type="entry name" value="TetR_C_8"/>
    <property type="match status" value="1"/>
</dbReference>
<dbReference type="OrthoDB" id="9810250at2"/>
<dbReference type="InterPro" id="IPR050624">
    <property type="entry name" value="HTH-type_Tx_Regulator"/>
</dbReference>
<gene>
    <name evidence="4" type="ORF">EHV15_18150</name>
</gene>
<evidence type="ECO:0000313" key="5">
    <source>
        <dbReference type="Proteomes" id="UP000267017"/>
    </source>
</evidence>
<protein>
    <submittedName>
        <fullName evidence="4">TetR/AcrR family transcriptional regulator</fullName>
    </submittedName>
</protein>
<dbReference type="AlphaFoldDB" id="A0A3P3U2P7"/>
<dbReference type="PROSITE" id="PS50977">
    <property type="entry name" value="HTH_TETR_2"/>
    <property type="match status" value="1"/>
</dbReference>
<evidence type="ECO:0000256" key="1">
    <source>
        <dbReference type="ARBA" id="ARBA00023125"/>
    </source>
</evidence>
<evidence type="ECO:0000259" key="3">
    <source>
        <dbReference type="PROSITE" id="PS50977"/>
    </source>
</evidence>
<dbReference type="InterPro" id="IPR009057">
    <property type="entry name" value="Homeodomain-like_sf"/>
</dbReference>
<proteinExistence type="predicted"/>
<accession>A0A3P3U2P7</accession>
<comment type="caution">
    <text evidence="4">The sequence shown here is derived from an EMBL/GenBank/DDBJ whole genome shotgun (WGS) entry which is preliminary data.</text>
</comment>
<dbReference type="Gene3D" id="1.10.357.10">
    <property type="entry name" value="Tetracycline Repressor, domain 2"/>
    <property type="match status" value="1"/>
</dbReference>